<accession>A0A8S0TEL1</accession>
<evidence type="ECO:0000256" key="3">
    <source>
        <dbReference type="ARBA" id="ARBA00022833"/>
    </source>
</evidence>
<feature type="non-terminal residue" evidence="6">
    <location>
        <position position="117"/>
    </location>
</feature>
<dbReference type="Pfam" id="PF13639">
    <property type="entry name" value="zf-RING_2"/>
    <property type="match status" value="1"/>
</dbReference>
<evidence type="ECO:0000259" key="5">
    <source>
        <dbReference type="PROSITE" id="PS50089"/>
    </source>
</evidence>
<evidence type="ECO:0000256" key="2">
    <source>
        <dbReference type="ARBA" id="ARBA00022771"/>
    </source>
</evidence>
<dbReference type="PANTHER" id="PTHR45931:SF16">
    <property type="entry name" value="RING_U-BOX SUPERFAMILY PROTEIN"/>
    <property type="match status" value="1"/>
</dbReference>
<dbReference type="GO" id="GO:0016874">
    <property type="term" value="F:ligase activity"/>
    <property type="evidence" value="ECO:0007669"/>
    <property type="project" value="UniProtKB-KW"/>
</dbReference>
<organism evidence="6 7">
    <name type="scientific">Olea europaea subsp. europaea</name>
    <dbReference type="NCBI Taxonomy" id="158383"/>
    <lineage>
        <taxon>Eukaryota</taxon>
        <taxon>Viridiplantae</taxon>
        <taxon>Streptophyta</taxon>
        <taxon>Embryophyta</taxon>
        <taxon>Tracheophyta</taxon>
        <taxon>Spermatophyta</taxon>
        <taxon>Magnoliopsida</taxon>
        <taxon>eudicotyledons</taxon>
        <taxon>Gunneridae</taxon>
        <taxon>Pentapetalae</taxon>
        <taxon>asterids</taxon>
        <taxon>lamiids</taxon>
        <taxon>Lamiales</taxon>
        <taxon>Oleaceae</taxon>
        <taxon>Oleeae</taxon>
        <taxon>Olea</taxon>
    </lineage>
</organism>
<dbReference type="PROSITE" id="PS50089">
    <property type="entry name" value="ZF_RING_2"/>
    <property type="match status" value="1"/>
</dbReference>
<dbReference type="GO" id="GO:0061630">
    <property type="term" value="F:ubiquitin protein ligase activity"/>
    <property type="evidence" value="ECO:0007669"/>
    <property type="project" value="TreeGrafter"/>
</dbReference>
<dbReference type="PANTHER" id="PTHR45931">
    <property type="entry name" value="SI:CH211-59O9.10"/>
    <property type="match status" value="1"/>
</dbReference>
<dbReference type="Proteomes" id="UP000594638">
    <property type="component" value="Unassembled WGS sequence"/>
</dbReference>
<keyword evidence="3" id="KW-0862">Zinc</keyword>
<protein>
    <submittedName>
        <fullName evidence="6">Probable E3 ubiquitin- ligase RHY1A</fullName>
    </submittedName>
</protein>
<dbReference type="Gramene" id="OE9D003268T1">
    <property type="protein sequence ID" value="OE9D003268C1"/>
    <property type="gene ID" value="OE9D003268"/>
</dbReference>
<dbReference type="InterPro" id="IPR051834">
    <property type="entry name" value="RING_finger_E3_ligase"/>
</dbReference>
<keyword evidence="7" id="KW-1185">Reference proteome</keyword>
<evidence type="ECO:0000256" key="1">
    <source>
        <dbReference type="ARBA" id="ARBA00022723"/>
    </source>
</evidence>
<dbReference type="Gene3D" id="3.30.40.10">
    <property type="entry name" value="Zinc/RING finger domain, C3HC4 (zinc finger)"/>
    <property type="match status" value="1"/>
</dbReference>
<gene>
    <name evidence="6" type="ORF">OLEA9_D003268</name>
</gene>
<dbReference type="SUPFAM" id="SSF57850">
    <property type="entry name" value="RING/U-box"/>
    <property type="match status" value="1"/>
</dbReference>
<keyword evidence="1" id="KW-0479">Metal-binding</keyword>
<dbReference type="AlphaFoldDB" id="A0A8S0TEL1"/>
<proteinExistence type="predicted"/>
<dbReference type="EMBL" id="CACTIH010005963">
    <property type="protein sequence ID" value="CAA3003433.1"/>
    <property type="molecule type" value="Genomic_DNA"/>
</dbReference>
<dbReference type="GO" id="GO:0005634">
    <property type="term" value="C:nucleus"/>
    <property type="evidence" value="ECO:0007669"/>
    <property type="project" value="TreeGrafter"/>
</dbReference>
<dbReference type="InterPro" id="IPR013083">
    <property type="entry name" value="Znf_RING/FYVE/PHD"/>
</dbReference>
<dbReference type="GO" id="GO:0008270">
    <property type="term" value="F:zinc ion binding"/>
    <property type="evidence" value="ECO:0007669"/>
    <property type="project" value="UniProtKB-KW"/>
</dbReference>
<keyword evidence="6" id="KW-0436">Ligase</keyword>
<name>A0A8S0TEL1_OLEEU</name>
<evidence type="ECO:0000256" key="4">
    <source>
        <dbReference type="PROSITE-ProRule" id="PRU00175"/>
    </source>
</evidence>
<sequence length="117" mass="13430">MVPTCMEAILSLSKKKMDYKSEGGEVESCMICVEDVPTGLAVSTLPCSQVFHTNCISEWLKRRHYCPIYQLNLDVVIYLCHSWLVNYLSLMFRSMTQTAPSLGIKMVYWRLLLLSID</sequence>
<comment type="caution">
    <text evidence="6">The sequence shown here is derived from an EMBL/GenBank/DDBJ whole genome shotgun (WGS) entry which is preliminary data.</text>
</comment>
<feature type="domain" description="RING-type" evidence="5">
    <location>
        <begin position="29"/>
        <end position="70"/>
    </location>
</feature>
<dbReference type="InterPro" id="IPR001841">
    <property type="entry name" value="Znf_RING"/>
</dbReference>
<dbReference type="OrthoDB" id="941227at2759"/>
<reference evidence="6 7" key="1">
    <citation type="submission" date="2019-12" db="EMBL/GenBank/DDBJ databases">
        <authorList>
            <person name="Alioto T."/>
            <person name="Alioto T."/>
            <person name="Gomez Garrido J."/>
        </authorList>
    </citation>
    <scope>NUCLEOTIDE SEQUENCE [LARGE SCALE GENOMIC DNA]</scope>
</reference>
<keyword evidence="2 4" id="KW-0863">Zinc-finger</keyword>
<dbReference type="GO" id="GO:0006511">
    <property type="term" value="P:ubiquitin-dependent protein catabolic process"/>
    <property type="evidence" value="ECO:0007669"/>
    <property type="project" value="TreeGrafter"/>
</dbReference>
<evidence type="ECO:0000313" key="6">
    <source>
        <dbReference type="EMBL" id="CAA3003433.1"/>
    </source>
</evidence>
<evidence type="ECO:0000313" key="7">
    <source>
        <dbReference type="Proteomes" id="UP000594638"/>
    </source>
</evidence>